<organism evidence="2">
    <name type="scientific">Sulfurisphaera javensis</name>
    <dbReference type="NCBI Taxonomy" id="2049879"/>
    <lineage>
        <taxon>Archaea</taxon>
        <taxon>Thermoproteota</taxon>
        <taxon>Thermoprotei</taxon>
        <taxon>Sulfolobales</taxon>
        <taxon>Sulfolobaceae</taxon>
        <taxon>Sulfurisphaera</taxon>
    </lineage>
</organism>
<dbReference type="KEGG" id="sjv:SJAV_11860"/>
<dbReference type="Pfam" id="PF02602">
    <property type="entry name" value="HEM4"/>
    <property type="match status" value="1"/>
</dbReference>
<feature type="domain" description="Tetrapyrrole biosynthesis uroporphyrinogen III synthase" evidence="1">
    <location>
        <begin position="36"/>
        <end position="200"/>
    </location>
</feature>
<dbReference type="GO" id="GO:0033014">
    <property type="term" value="P:tetrapyrrole biosynthetic process"/>
    <property type="evidence" value="ECO:0007669"/>
    <property type="project" value="InterPro"/>
</dbReference>
<dbReference type="GeneID" id="92354120"/>
<evidence type="ECO:0000313" key="2">
    <source>
        <dbReference type="EMBL" id="BFH73242.1"/>
    </source>
</evidence>
<dbReference type="CDD" id="cd06578">
    <property type="entry name" value="HemD"/>
    <property type="match status" value="1"/>
</dbReference>
<protein>
    <submittedName>
        <fullName evidence="2">Uroporphyrinogen-III synthase</fullName>
    </submittedName>
</protein>
<dbReference type="AlphaFoldDB" id="A0AAT9GQR9"/>
<dbReference type="Gene3D" id="3.40.50.10090">
    <property type="match status" value="2"/>
</dbReference>
<sequence>MKVLFLRPEGSFIPPNKNFIHISLLKPKCLPYQVNLDNIDGIGFTSINAVNCFKDFDKLYDKILFAVGPTTAEAIKNKGLENVIIPSDFTVENLINLMKTKVKQPLLVRSLIAIDKSLGIEQIADYTLEINEEKLKEAKELIENCKVNVIVLTSSYIASLVKDFIRDCQIIISIGPSTSKVLVNKKNIYEAKEHDMKGILKLLKELGVSDE</sequence>
<name>A0AAT9GQR9_9CREN</name>
<gene>
    <name evidence="2" type="ORF">SJAV_11860</name>
</gene>
<evidence type="ECO:0000259" key="1">
    <source>
        <dbReference type="Pfam" id="PF02602"/>
    </source>
</evidence>
<proteinExistence type="predicted"/>
<accession>A0AAT9GQR9</accession>
<dbReference type="GO" id="GO:0004852">
    <property type="term" value="F:uroporphyrinogen-III synthase activity"/>
    <property type="evidence" value="ECO:0007669"/>
    <property type="project" value="InterPro"/>
</dbReference>
<dbReference type="InterPro" id="IPR003754">
    <property type="entry name" value="4pyrrol_synth_uPrphyn_synth"/>
</dbReference>
<dbReference type="RefSeq" id="WP_369611397.1">
    <property type="nucleotide sequence ID" value="NZ_AP031322.1"/>
</dbReference>
<reference evidence="2" key="1">
    <citation type="submission" date="2024-03" db="EMBL/GenBank/DDBJ databases">
        <title>Complete genome sequence of Sulfurisphaera javensis strain KD-1.</title>
        <authorList>
            <person name="Sakai H."/>
            <person name="Nur N."/>
            <person name="Suwanto A."/>
            <person name="Kurosawa N."/>
        </authorList>
    </citation>
    <scope>NUCLEOTIDE SEQUENCE</scope>
    <source>
        <strain evidence="2">KD-1</strain>
    </source>
</reference>
<dbReference type="SUPFAM" id="SSF69618">
    <property type="entry name" value="HemD-like"/>
    <property type="match status" value="1"/>
</dbReference>
<dbReference type="EMBL" id="AP031322">
    <property type="protein sequence ID" value="BFH73242.1"/>
    <property type="molecule type" value="Genomic_DNA"/>
</dbReference>
<dbReference type="InterPro" id="IPR036108">
    <property type="entry name" value="4pyrrol_syn_uPrphyn_synt_sf"/>
</dbReference>